<accession>A0A2T5EDD4</accession>
<feature type="transmembrane region" description="Helical" evidence="1">
    <location>
        <begin position="9"/>
        <end position="29"/>
    </location>
</feature>
<name>A0A2T5EDD4_VIBSP</name>
<dbReference type="Proteomes" id="UP000244197">
    <property type="component" value="Unassembled WGS sequence"/>
</dbReference>
<sequence>MQSIIDQGVVGIIVGICTAAILFVLKAVWTYKAVPFLSSTRYQGVKIDGHWTGCEGNDAPDKGLVFKNESSLFLKQSAQDLKGEYTFKFESDKKNFTLEFDVKGYIWEGYITLNFTPRDRRVTSYATSLLKLHDGGLSLVGQWLFRDVEKEVVSSTPLYLTRHSK</sequence>
<proteinExistence type="predicted"/>
<comment type="caution">
    <text evidence="2">The sequence shown here is derived from an EMBL/GenBank/DDBJ whole genome shotgun (WGS) entry which is preliminary data.</text>
</comment>
<evidence type="ECO:0000256" key="1">
    <source>
        <dbReference type="SAM" id="Phobius"/>
    </source>
</evidence>
<evidence type="ECO:0000313" key="3">
    <source>
        <dbReference type="Proteomes" id="UP000244197"/>
    </source>
</evidence>
<dbReference type="AlphaFoldDB" id="A0A2T5EDD4"/>
<protein>
    <submittedName>
        <fullName evidence="2">Uncharacterized protein</fullName>
    </submittedName>
</protein>
<dbReference type="EMBL" id="PIFK01000121">
    <property type="protein sequence ID" value="PTP17353.1"/>
    <property type="molecule type" value="Genomic_DNA"/>
</dbReference>
<keyword evidence="1" id="KW-0472">Membrane</keyword>
<keyword evidence="1" id="KW-0812">Transmembrane</keyword>
<reference evidence="2 3" key="1">
    <citation type="submission" date="2017-11" db="EMBL/GenBank/DDBJ databases">
        <title>Population delineation of vibrios coincides with oyster pathogenicity.</title>
        <authorList>
            <person name="Bruto M."/>
            <person name="Labreuche Y."/>
            <person name="James A."/>
            <person name="Piel D."/>
            <person name="Chenivesse S."/>
            <person name="Petton B."/>
            <person name="Polz M.F."/>
            <person name="Le Roux F."/>
        </authorList>
    </citation>
    <scope>NUCLEOTIDE SEQUENCE [LARGE SCALE GENOMIC DNA]</scope>
    <source>
        <strain evidence="2 3">FF_144</strain>
    </source>
</reference>
<gene>
    <name evidence="2" type="ORF">CWO07_25785</name>
</gene>
<organism evidence="2 3">
    <name type="scientific">Vibrio splendidus</name>
    <dbReference type="NCBI Taxonomy" id="29497"/>
    <lineage>
        <taxon>Bacteria</taxon>
        <taxon>Pseudomonadati</taxon>
        <taxon>Pseudomonadota</taxon>
        <taxon>Gammaproteobacteria</taxon>
        <taxon>Vibrionales</taxon>
        <taxon>Vibrionaceae</taxon>
        <taxon>Vibrio</taxon>
    </lineage>
</organism>
<keyword evidence="1" id="KW-1133">Transmembrane helix</keyword>
<dbReference type="RefSeq" id="WP_108188487.1">
    <property type="nucleotide sequence ID" value="NZ_PIFK01000121.1"/>
</dbReference>
<evidence type="ECO:0000313" key="2">
    <source>
        <dbReference type="EMBL" id="PTP17353.1"/>
    </source>
</evidence>